<keyword evidence="2" id="KW-1185">Reference proteome</keyword>
<gene>
    <name evidence="1" type="ORF">L3Q82_021512</name>
</gene>
<evidence type="ECO:0000313" key="1">
    <source>
        <dbReference type="EMBL" id="KAI3374985.1"/>
    </source>
</evidence>
<accession>A0ACB8X4I8</accession>
<protein>
    <submittedName>
        <fullName evidence="1">Uncharacterized protein</fullName>
    </submittedName>
</protein>
<sequence>SGRLGLEGAACLEFWYLAPVAASGSELRILLKSSAGLVEIWASPALPRDYWRQVFVPLNNIDPDTQVVFEAVQALSAKEQVTFNNIGVRRGSCGLQCESNIEFWTDESTRCLCSVGQLSCSPSQCPKGQICGPQRESSSGISASGICTIHSHTDCSTFDGVLFRFMAPCTYTLAKSCTPSEALPAFSVEVVNEQKGNSSLTTVQQVIVELENLRVSLLDRQTHRVVVNGVWRKLPLSLSSGTVYIKSNPATIVLGTSFGLLVSYDNAGAVHVNLPSTYSDKVCGLCGNFNQVRVDDFRKPDGTTSEDVTALAESWQTGKTTSSCETILVPHQCNPMEEAEYASELYCGGLLSSTGSFADCLSVLGTESYFRGCMAGMCSAHGDPVVLCETLQVFADICQEAGVDVTKWRNATFCPLQCGENSHYNSCADGCPEVCSSLDIAGTCGSCVERCECDSGFKFSGGRCVPAEDCGCWFNGKHYEKGETLLGGECEEQCQCMGNDDMRCTPMRCTDSKVCKVKNGVKGCFPFNPATCSVYGDPHYITYDGMAYNFQGGCSYTLTATCGGESSVQFTVIGHNGHSPSQDLTRSKLEAITLHVEDLYLTMNQSGEVYVNNVHVQLPHSSNGTYGSVWVYRKNNYMILETTFGLRMVIDGQNRLFLQVDERYKYDLCGLCGTYSEQQHDDFVTPEGQNATGPFEFGDSWRVPGNNECISHPNDPQVCDYNEGTEAYDQCYMLLGDAFKPCHETIHPSIYLNSCVYDYCATGGDQYTLCESLRSYVAACQVAGVELSHWETGTACADPTTTATPPTTPTPTPDQTFCLMNCDFDKNICGWKQLIQDSFDWTRNSGPTPSDQTGPNQDHTSGAGFYMYIEANNVTHGDSARLLSSACHYNGPLCLHFWYHMYGSATAMALNIYLLKDNKSTKIWSRVNNQGPEWHPGHIDIRVSGPFQIIVEGIRGSNAQSDVAIDDISINFGSCPGMIPEQVGGTELPTTTATVLPSHPVCNIDCSFDSNLCNWNQMITDAFDWTWQSGSTPTLMTGPSADHTGDGHYLYIEASSVTHGDTARLISAECSDSGPQCLQFWYHMYGSADTMGLHLYLLQNKFADPVWRKRNDQGNMWHLAQVDLTTTGPFQIIVEGRRGSNEESDVAIDDVMLYHGRCSDLSGVVTTSPPKLDGNTTPVSVPTTASPAPPLVNVTAQPPVTAHPPVANVTIPPVVEATTDFISDDHLTEAPHNRPPPHPVCHLDCNFEQDLCQWSQLLTDVFDWTRHSGSTPTILTGPSSDHTTGDGHYLYIEANSATHGDTARLISSECSDSGPQCLQFWYHMYGSADTMGLHLYLLQNKFADPVWRKRNDQGNMWHLAQVDLTTTGPFQIIVEGRRGSNEESDVAIDDVMLYHGRCSDLSGVVTTSPPKLDGNTTPVSVPTTASPAPPLVNVTAQPPVTAHPPVANVTIPPVVEATTDFISDDHLTEAPHNRPPPHPDGHYLYIEANSATHGDTARLISSECSDSGPQCLQFWYHMYGSADTMGLHLYLLQNKFADPVWRKRNDQGNMWHLAQVDLTTTGPFQIIVEGRRGSNEESDVAIDDVMLYHGRCSDLSGVVTTSPPKLDGNTTPVSVPTTASPAPPLVNVTAQPPVTAHPPVANVTIPPVVEATTDFISDDHLTEAPHNRPPPHPVCHLDCNFEQDLCQWSQLLTDVFDWTRHSGSTPTILTGPSSDHTTGDGHYLYIEANSATHGDTARLISSECSDSGPQCLQFWYHMYGSADTMGLHLYLLQNKFADPVWWKRNDQGNMWHLAQVDLTTTGPFQIIFEGRRGSNDQSDVAIDDVALYRGHCAAPSCPENSHYSTCAPACSPTCTHLNGPPRCNDNGNCVKGCVCNEGFVQKGRVCVPIQQCGCVDRTGTKHHFNEVWYTNHCSQKCECKKDDGIGEIDCDDKDECNGNAVCLQNEEGGFYCQSTGFSECTIRGDPEYKTFDKMKHDFEGEHSYVLVRTNNLPSNIPDVFIEGINVRTIYDDDDDDEDGSDEDDEHDHDSEEDTEHHKLQELKIRVYNHTVEFKKNRKLVVDGRRANAPVSPTAGLKIWEHSSRIYLKTDFGLSVEFSGHSQAEIILPHIYRRKVGGLCGNFDGQKQNDLMKPDGTSARSVQEFGDSWRV</sequence>
<reference evidence="1" key="1">
    <citation type="submission" date="2022-04" db="EMBL/GenBank/DDBJ databases">
        <title>Jade perch genome.</title>
        <authorList>
            <person name="Chao B."/>
        </authorList>
    </citation>
    <scope>NUCLEOTIDE SEQUENCE</scope>
    <source>
        <strain evidence="1">CB-2022</strain>
    </source>
</reference>
<proteinExistence type="predicted"/>
<dbReference type="Proteomes" id="UP000831701">
    <property type="component" value="Chromosome 3"/>
</dbReference>
<name>A0ACB8X4I8_9TELE</name>
<comment type="caution">
    <text evidence="1">The sequence shown here is derived from an EMBL/GenBank/DDBJ whole genome shotgun (WGS) entry which is preliminary data.</text>
</comment>
<organism evidence="1 2">
    <name type="scientific">Scortum barcoo</name>
    <name type="common">barcoo grunter</name>
    <dbReference type="NCBI Taxonomy" id="214431"/>
    <lineage>
        <taxon>Eukaryota</taxon>
        <taxon>Metazoa</taxon>
        <taxon>Chordata</taxon>
        <taxon>Craniata</taxon>
        <taxon>Vertebrata</taxon>
        <taxon>Euteleostomi</taxon>
        <taxon>Actinopterygii</taxon>
        <taxon>Neopterygii</taxon>
        <taxon>Teleostei</taxon>
        <taxon>Neoteleostei</taxon>
        <taxon>Acanthomorphata</taxon>
        <taxon>Eupercaria</taxon>
        <taxon>Centrarchiformes</taxon>
        <taxon>Terapontoidei</taxon>
        <taxon>Terapontidae</taxon>
        <taxon>Scortum</taxon>
    </lineage>
</organism>
<dbReference type="EMBL" id="CM041533">
    <property type="protein sequence ID" value="KAI3374985.1"/>
    <property type="molecule type" value="Genomic_DNA"/>
</dbReference>
<feature type="non-terminal residue" evidence="1">
    <location>
        <position position="1"/>
    </location>
</feature>
<evidence type="ECO:0000313" key="2">
    <source>
        <dbReference type="Proteomes" id="UP000831701"/>
    </source>
</evidence>